<dbReference type="KEGG" id="sedi:EBB79_22560"/>
<geneLocation type="plasmid" evidence="1 2">
    <name>pW43B</name>
</geneLocation>
<reference evidence="1 2" key="1">
    <citation type="submission" date="2018-10" db="EMBL/GenBank/DDBJ databases">
        <title>Parasedimentitalea marina sp. nov., a psychrophilic bacterium isolated from deep seawater of the New Britain Trench.</title>
        <authorList>
            <person name="Cao J."/>
        </authorList>
    </citation>
    <scope>NUCLEOTIDE SEQUENCE [LARGE SCALE GENOMIC DNA]</scope>
    <source>
        <strain evidence="1 2">W43</strain>
        <plasmid evidence="1 2">pW43B</plasmid>
    </source>
</reference>
<dbReference type="OrthoDB" id="2930at2"/>
<dbReference type="SUPFAM" id="SSF53697">
    <property type="entry name" value="SIS domain"/>
    <property type="match status" value="1"/>
</dbReference>
<gene>
    <name evidence="1" type="ORF">EBB79_22560</name>
</gene>
<proteinExistence type="predicted"/>
<sequence>MTPDDVVSGFGINPCSVRTIETLNYAQKNSASTVVLADRPSSPITQGASFVFCAESASPHYYPSAIALLAIAEAILATVVAKGDGPEIQRAQKSERLRKEQSRLC</sequence>
<organism evidence="1 2">
    <name type="scientific">Parasedimentitalea marina</name>
    <dbReference type="NCBI Taxonomy" id="2483033"/>
    <lineage>
        <taxon>Bacteria</taxon>
        <taxon>Pseudomonadati</taxon>
        <taxon>Pseudomonadota</taxon>
        <taxon>Alphaproteobacteria</taxon>
        <taxon>Rhodobacterales</taxon>
        <taxon>Paracoccaceae</taxon>
        <taxon>Parasedimentitalea</taxon>
    </lineage>
</organism>
<name>A0A3T0N9S7_9RHOB</name>
<dbReference type="EMBL" id="CP033221">
    <property type="protein sequence ID" value="AZV80739.1"/>
    <property type="molecule type" value="Genomic_DNA"/>
</dbReference>
<evidence type="ECO:0008006" key="3">
    <source>
        <dbReference type="Google" id="ProtNLM"/>
    </source>
</evidence>
<protein>
    <recommendedName>
        <fullName evidence="3">MurR/RpiR family transcriptional regulator</fullName>
    </recommendedName>
</protein>
<dbReference type="InterPro" id="IPR046348">
    <property type="entry name" value="SIS_dom_sf"/>
</dbReference>
<dbReference type="RefSeq" id="WP_127751242.1">
    <property type="nucleotide sequence ID" value="NZ_CP033221.1"/>
</dbReference>
<evidence type="ECO:0000313" key="2">
    <source>
        <dbReference type="Proteomes" id="UP000283063"/>
    </source>
</evidence>
<keyword evidence="2" id="KW-1185">Reference proteome</keyword>
<dbReference type="Proteomes" id="UP000283063">
    <property type="component" value="Plasmid pW43B"/>
</dbReference>
<keyword evidence="1" id="KW-0614">Plasmid</keyword>
<accession>A0A3T0N9S7</accession>
<evidence type="ECO:0000313" key="1">
    <source>
        <dbReference type="EMBL" id="AZV80739.1"/>
    </source>
</evidence>
<dbReference type="AlphaFoldDB" id="A0A3T0N9S7"/>
<dbReference type="GO" id="GO:1901135">
    <property type="term" value="P:carbohydrate derivative metabolic process"/>
    <property type="evidence" value="ECO:0007669"/>
    <property type="project" value="InterPro"/>
</dbReference>
<dbReference type="Gene3D" id="3.40.50.10490">
    <property type="entry name" value="Glucose-6-phosphate isomerase like protein, domain 1"/>
    <property type="match status" value="1"/>
</dbReference>
<dbReference type="GO" id="GO:0097367">
    <property type="term" value="F:carbohydrate derivative binding"/>
    <property type="evidence" value="ECO:0007669"/>
    <property type="project" value="InterPro"/>
</dbReference>